<dbReference type="OrthoDB" id="564699at2"/>
<organism evidence="1 2">
    <name type="scientific">Metarhizobium album</name>
    <dbReference type="NCBI Taxonomy" id="2182425"/>
    <lineage>
        <taxon>Bacteria</taxon>
        <taxon>Pseudomonadati</taxon>
        <taxon>Pseudomonadota</taxon>
        <taxon>Alphaproteobacteria</taxon>
        <taxon>Hyphomicrobiales</taxon>
        <taxon>Rhizobiaceae</taxon>
        <taxon>Metarhizobium</taxon>
    </lineage>
</organism>
<reference evidence="1 2" key="1">
    <citation type="submission" date="2018-05" db="EMBL/GenBank/DDBJ databases">
        <title>The draft genome of strain NS-104.</title>
        <authorList>
            <person name="Hang P."/>
            <person name="Jiang J."/>
        </authorList>
    </citation>
    <scope>NUCLEOTIDE SEQUENCE [LARGE SCALE GENOMIC DNA]</scope>
    <source>
        <strain evidence="1 2">NS-104</strain>
    </source>
</reference>
<dbReference type="EMBL" id="QFBC01000002">
    <property type="protein sequence ID" value="PWE57065.1"/>
    <property type="molecule type" value="Genomic_DNA"/>
</dbReference>
<dbReference type="RefSeq" id="WP_109457169.1">
    <property type="nucleotide sequence ID" value="NZ_QFBC01000002.1"/>
</dbReference>
<comment type="caution">
    <text evidence="1">The sequence shown here is derived from an EMBL/GenBank/DDBJ whole genome shotgun (WGS) entry which is preliminary data.</text>
</comment>
<sequence length="346" mass="35214">MSETTPNLTLPYILPSQAQKHVTHNEALQRLDALVQLTIRATLATPPGTPEDGACFLVDAGAGGLWSGKDGQIAVRQDGAWTFFVPRDGWRGWFAASGTLLVHEDGEWNPLPLPEGGAMQMLGINATPDTTNRLSVSAPATLLTNEGAGHQLKINKAASSDTASLLFQTGWTGHAEMGLAGDNGFSIKVSPDGSSWLAALTVTTGGRVHLPQRPLVAASMNSATTTQAAGSKTGFQSLAANQGGFALGAAISGGSGSRLVVPEDGLYLVSLSLQASSTGAHGIDLLVNGATVVASIRNTGSGGTLASKSATTIAALSAGDWLSCEHSGSADVTFGPGKTAVTAIML</sequence>
<evidence type="ECO:0008006" key="3">
    <source>
        <dbReference type="Google" id="ProtNLM"/>
    </source>
</evidence>
<name>A0A2U2DUS0_9HYPH</name>
<protein>
    <recommendedName>
        <fullName evidence="3">DUF2793 domain-containing protein</fullName>
    </recommendedName>
</protein>
<proteinExistence type="predicted"/>
<keyword evidence="2" id="KW-1185">Reference proteome</keyword>
<dbReference type="Gene3D" id="2.60.120.40">
    <property type="match status" value="1"/>
</dbReference>
<gene>
    <name evidence="1" type="ORF">DEM27_05325</name>
</gene>
<dbReference type="InterPro" id="IPR021251">
    <property type="entry name" value="DUF2793"/>
</dbReference>
<dbReference type="Pfam" id="PF10983">
    <property type="entry name" value="DUF2793"/>
    <property type="match status" value="1"/>
</dbReference>
<dbReference type="AlphaFoldDB" id="A0A2U2DUS0"/>
<evidence type="ECO:0000313" key="2">
    <source>
        <dbReference type="Proteomes" id="UP000245252"/>
    </source>
</evidence>
<evidence type="ECO:0000313" key="1">
    <source>
        <dbReference type="EMBL" id="PWE57065.1"/>
    </source>
</evidence>
<dbReference type="InterPro" id="IPR008983">
    <property type="entry name" value="Tumour_necrosis_fac-like_dom"/>
</dbReference>
<accession>A0A2U2DUS0</accession>
<dbReference type="Proteomes" id="UP000245252">
    <property type="component" value="Unassembled WGS sequence"/>
</dbReference>